<name>X1ANU7_9ZZZZ</name>
<evidence type="ECO:0000313" key="1">
    <source>
        <dbReference type="EMBL" id="GAG84440.1"/>
    </source>
</evidence>
<organism evidence="1">
    <name type="scientific">marine sediment metagenome</name>
    <dbReference type="NCBI Taxonomy" id="412755"/>
    <lineage>
        <taxon>unclassified sequences</taxon>
        <taxon>metagenomes</taxon>
        <taxon>ecological metagenomes</taxon>
    </lineage>
</organism>
<dbReference type="AlphaFoldDB" id="X1ANU7"/>
<dbReference type="SUPFAM" id="SSF51735">
    <property type="entry name" value="NAD(P)-binding Rossmann-fold domains"/>
    <property type="match status" value="1"/>
</dbReference>
<dbReference type="Gene3D" id="3.40.50.720">
    <property type="entry name" value="NAD(P)-binding Rossmann-like Domain"/>
    <property type="match status" value="1"/>
</dbReference>
<proteinExistence type="predicted"/>
<reference evidence="1" key="1">
    <citation type="journal article" date="2014" name="Front. Microbiol.">
        <title>High frequency of phylogenetically diverse reductive dehalogenase-homologous genes in deep subseafloor sedimentary metagenomes.</title>
        <authorList>
            <person name="Kawai M."/>
            <person name="Futagami T."/>
            <person name="Toyoda A."/>
            <person name="Takaki Y."/>
            <person name="Nishi S."/>
            <person name="Hori S."/>
            <person name="Arai W."/>
            <person name="Tsubouchi T."/>
            <person name="Morono Y."/>
            <person name="Uchiyama I."/>
            <person name="Ito T."/>
            <person name="Fujiyama A."/>
            <person name="Inagaki F."/>
            <person name="Takami H."/>
        </authorList>
    </citation>
    <scope>NUCLEOTIDE SEQUENCE</scope>
    <source>
        <strain evidence="1">Expedition CK06-06</strain>
    </source>
</reference>
<dbReference type="InterPro" id="IPR036291">
    <property type="entry name" value="NAD(P)-bd_dom_sf"/>
</dbReference>
<sequence length="86" mass="10291">MELLGEAFNFSNENPISVLELVKKIYKMSDKKPSYKILGKAKYEIKHQYLSSKKAKKILGWKPRYTLEKGLKKTITWYKDFFQRKK</sequence>
<comment type="caution">
    <text evidence="1">The sequence shown here is derived from an EMBL/GenBank/DDBJ whole genome shotgun (WGS) entry which is preliminary data.</text>
</comment>
<evidence type="ECO:0008006" key="2">
    <source>
        <dbReference type="Google" id="ProtNLM"/>
    </source>
</evidence>
<accession>X1ANU7</accession>
<dbReference type="EMBL" id="BART01019303">
    <property type="protein sequence ID" value="GAG84440.1"/>
    <property type="molecule type" value="Genomic_DNA"/>
</dbReference>
<dbReference type="PANTHER" id="PTHR43000">
    <property type="entry name" value="DTDP-D-GLUCOSE 4,6-DEHYDRATASE-RELATED"/>
    <property type="match status" value="1"/>
</dbReference>
<protein>
    <recommendedName>
        <fullName evidence="2">NAD(P)-binding domain-containing protein</fullName>
    </recommendedName>
</protein>
<gene>
    <name evidence="1" type="ORF">S01H4_36161</name>
</gene>